<dbReference type="OrthoDB" id="410920at2759"/>
<dbReference type="GO" id="GO:0004674">
    <property type="term" value="F:protein serine/threonine kinase activity"/>
    <property type="evidence" value="ECO:0007669"/>
    <property type="project" value="TreeGrafter"/>
</dbReference>
<protein>
    <recommendedName>
        <fullName evidence="4">Protein kinase domain-containing protein</fullName>
    </recommendedName>
</protein>
<keyword evidence="1" id="KW-0547">Nucleotide-binding</keyword>
<evidence type="ECO:0000256" key="1">
    <source>
        <dbReference type="ARBA" id="ARBA00022741"/>
    </source>
</evidence>
<evidence type="ECO:0000313" key="6">
    <source>
        <dbReference type="Proteomes" id="UP000078561"/>
    </source>
</evidence>
<dbReference type="Gene3D" id="1.10.510.10">
    <property type="entry name" value="Transferase(Phosphotransferase) domain 1"/>
    <property type="match status" value="1"/>
</dbReference>
<name>A0A163IYU1_ABSGL</name>
<keyword evidence="2" id="KW-0067">ATP-binding</keyword>
<organism evidence="5">
    <name type="scientific">Absidia glauca</name>
    <name type="common">Pin mould</name>
    <dbReference type="NCBI Taxonomy" id="4829"/>
    <lineage>
        <taxon>Eukaryota</taxon>
        <taxon>Fungi</taxon>
        <taxon>Fungi incertae sedis</taxon>
        <taxon>Mucoromycota</taxon>
        <taxon>Mucoromycotina</taxon>
        <taxon>Mucoromycetes</taxon>
        <taxon>Mucorales</taxon>
        <taxon>Cunninghamellaceae</taxon>
        <taxon>Absidia</taxon>
    </lineage>
</organism>
<dbReference type="InterPro" id="IPR011009">
    <property type="entry name" value="Kinase-like_dom_sf"/>
</dbReference>
<dbReference type="InParanoid" id="A0A163IYU1"/>
<feature type="compositionally biased region" description="Polar residues" evidence="3">
    <location>
        <begin position="1"/>
        <end position="28"/>
    </location>
</feature>
<sequence>MSASNNDTVEITAITVPSTRASKSQQPERQLDHHHNRLNSNTSTSASTSSCVPNNIMWDLHHAHHQPLESEEESGPKSSLVGNELSCKRRFSTMVQATYRIQIKSNVATTMQVIFEGDHVHMIRLTLPDGQVSDYPFTGNSQYIPPEMYLHASYSRGLSDVWVLGISLYQMLVGSYPFKAKDDRKLVKKMLHADFGIPDHFSEDVKDLLRRMLAPEQSRASLDLVMFHPWLKPYRIVPSSTSPSLSSLAVSAPRMSLRINRKGRKSKWRCLINKTCRFLFLGPYPPPSRPYRELAHLGR</sequence>
<dbReference type="SUPFAM" id="SSF56112">
    <property type="entry name" value="Protein kinase-like (PK-like)"/>
    <property type="match status" value="1"/>
</dbReference>
<gene>
    <name evidence="5" type="primary">ABSGL_01500.1 scaffold 1580</name>
</gene>
<dbReference type="AlphaFoldDB" id="A0A163IYU1"/>
<dbReference type="GO" id="GO:0035556">
    <property type="term" value="P:intracellular signal transduction"/>
    <property type="evidence" value="ECO:0007669"/>
    <property type="project" value="TreeGrafter"/>
</dbReference>
<accession>A0A163IYU1</accession>
<keyword evidence="6" id="KW-1185">Reference proteome</keyword>
<reference evidence="5" key="1">
    <citation type="submission" date="2016-04" db="EMBL/GenBank/DDBJ databases">
        <authorList>
            <person name="Evans L.H."/>
            <person name="Alamgir A."/>
            <person name="Owens N."/>
            <person name="Weber N.D."/>
            <person name="Virtaneva K."/>
            <person name="Barbian K."/>
            <person name="Babar A."/>
            <person name="Rosenke K."/>
        </authorList>
    </citation>
    <scope>NUCLEOTIDE SEQUENCE [LARGE SCALE GENOMIC DNA]</scope>
    <source>
        <strain evidence="5">CBS 101.48</strain>
    </source>
</reference>
<evidence type="ECO:0000256" key="3">
    <source>
        <dbReference type="SAM" id="MobiDB-lite"/>
    </source>
</evidence>
<dbReference type="PANTHER" id="PTHR24346:SF30">
    <property type="entry name" value="MATERNAL EMBRYONIC LEUCINE ZIPPER KINASE"/>
    <property type="match status" value="1"/>
</dbReference>
<dbReference type="Pfam" id="PF00069">
    <property type="entry name" value="Pkinase"/>
    <property type="match status" value="1"/>
</dbReference>
<feature type="domain" description="Protein kinase" evidence="4">
    <location>
        <begin position="1"/>
        <end position="231"/>
    </location>
</feature>
<dbReference type="InterPro" id="IPR000719">
    <property type="entry name" value="Prot_kinase_dom"/>
</dbReference>
<dbReference type="PANTHER" id="PTHR24346">
    <property type="entry name" value="MAP/MICROTUBULE AFFINITY-REGULATING KINASE"/>
    <property type="match status" value="1"/>
</dbReference>
<dbReference type="PROSITE" id="PS50011">
    <property type="entry name" value="PROTEIN_KINASE_DOM"/>
    <property type="match status" value="1"/>
</dbReference>
<dbReference type="OMA" id="SWASSIH"/>
<dbReference type="SMART" id="SM00220">
    <property type="entry name" value="S_TKc"/>
    <property type="match status" value="1"/>
</dbReference>
<dbReference type="EMBL" id="LT550653">
    <property type="protein sequence ID" value="SAL96132.1"/>
    <property type="molecule type" value="Genomic_DNA"/>
</dbReference>
<dbReference type="GO" id="GO:0005737">
    <property type="term" value="C:cytoplasm"/>
    <property type="evidence" value="ECO:0007669"/>
    <property type="project" value="TreeGrafter"/>
</dbReference>
<dbReference type="Proteomes" id="UP000078561">
    <property type="component" value="Unassembled WGS sequence"/>
</dbReference>
<evidence type="ECO:0000313" key="5">
    <source>
        <dbReference type="EMBL" id="SAL96132.1"/>
    </source>
</evidence>
<feature type="compositionally biased region" description="Low complexity" evidence="3">
    <location>
        <begin position="39"/>
        <end position="49"/>
    </location>
</feature>
<feature type="region of interest" description="Disordered" evidence="3">
    <location>
        <begin position="1"/>
        <end position="49"/>
    </location>
</feature>
<dbReference type="GO" id="GO:0005524">
    <property type="term" value="F:ATP binding"/>
    <property type="evidence" value="ECO:0007669"/>
    <property type="project" value="UniProtKB-KW"/>
</dbReference>
<evidence type="ECO:0000256" key="2">
    <source>
        <dbReference type="ARBA" id="ARBA00022840"/>
    </source>
</evidence>
<proteinExistence type="predicted"/>
<evidence type="ECO:0000259" key="4">
    <source>
        <dbReference type="PROSITE" id="PS50011"/>
    </source>
</evidence>